<dbReference type="PANTHER" id="PTHR43304">
    <property type="entry name" value="PHYTOCHROME-LIKE PROTEIN CPH1"/>
    <property type="match status" value="1"/>
</dbReference>
<dbReference type="InterPro" id="IPR004358">
    <property type="entry name" value="Sig_transdc_His_kin-like_C"/>
</dbReference>
<dbReference type="Proteomes" id="UP001230035">
    <property type="component" value="Unassembled WGS sequence"/>
</dbReference>
<keyword evidence="9" id="KW-0238">DNA-binding</keyword>
<dbReference type="EC" id="2.7.13.3" evidence="2"/>
<comment type="catalytic activity">
    <reaction evidence="1">
        <text>ATP + protein L-histidine = ADP + protein N-phospho-L-histidine.</text>
        <dbReference type="EC" id="2.7.13.3"/>
    </reaction>
</comment>
<dbReference type="PROSITE" id="PS50113">
    <property type="entry name" value="PAC"/>
    <property type="match status" value="2"/>
</dbReference>
<dbReference type="SMART" id="SM00091">
    <property type="entry name" value="PAS"/>
    <property type="match status" value="2"/>
</dbReference>
<dbReference type="EMBL" id="JASGBP010000009">
    <property type="protein sequence ID" value="MDI9258149.1"/>
    <property type="molecule type" value="Genomic_DNA"/>
</dbReference>
<dbReference type="Gene3D" id="3.30.565.10">
    <property type="entry name" value="Histidine kinase-like ATPase, C-terminal domain"/>
    <property type="match status" value="1"/>
</dbReference>
<dbReference type="GO" id="GO:0016301">
    <property type="term" value="F:kinase activity"/>
    <property type="evidence" value="ECO:0007669"/>
    <property type="project" value="UniProtKB-KW"/>
</dbReference>
<keyword evidence="10" id="KW-1185">Reference proteome</keyword>
<feature type="domain" description="PAS" evidence="7">
    <location>
        <begin position="145"/>
        <end position="202"/>
    </location>
</feature>
<gene>
    <name evidence="9" type="ORF">QHT84_12055</name>
</gene>
<dbReference type="InterPro" id="IPR036890">
    <property type="entry name" value="HATPase_C_sf"/>
</dbReference>
<dbReference type="PRINTS" id="PR00344">
    <property type="entry name" value="BCTRLSENSOR"/>
</dbReference>
<evidence type="ECO:0000313" key="10">
    <source>
        <dbReference type="Proteomes" id="UP001230035"/>
    </source>
</evidence>
<dbReference type="SUPFAM" id="SSF55874">
    <property type="entry name" value="ATPase domain of HSP90 chaperone/DNA topoisomerase II/histidine kinase"/>
    <property type="match status" value="1"/>
</dbReference>
<dbReference type="Pfam" id="PF02518">
    <property type="entry name" value="HATPase_c"/>
    <property type="match status" value="1"/>
</dbReference>
<evidence type="ECO:0000259" key="8">
    <source>
        <dbReference type="PROSITE" id="PS50113"/>
    </source>
</evidence>
<dbReference type="InterPro" id="IPR000014">
    <property type="entry name" value="PAS"/>
</dbReference>
<protein>
    <recommendedName>
        <fullName evidence="2">histidine kinase</fullName>
        <ecNumber evidence="2">2.7.13.3</ecNumber>
    </recommendedName>
</protein>
<feature type="domain" description="PAC" evidence="8">
    <location>
        <begin position="89"/>
        <end position="141"/>
    </location>
</feature>
<dbReference type="InterPro" id="IPR005467">
    <property type="entry name" value="His_kinase_dom"/>
</dbReference>
<dbReference type="Gene3D" id="3.30.450.20">
    <property type="entry name" value="PAS domain"/>
    <property type="match status" value="2"/>
</dbReference>
<comment type="caution">
    <text evidence="9">The sequence shown here is derived from an EMBL/GenBank/DDBJ whole genome shotgun (WGS) entry which is preliminary data.</text>
</comment>
<dbReference type="SMART" id="SM00086">
    <property type="entry name" value="PAC"/>
    <property type="match status" value="2"/>
</dbReference>
<proteinExistence type="predicted"/>
<dbReference type="CDD" id="cd00130">
    <property type="entry name" value="PAS"/>
    <property type="match status" value="2"/>
</dbReference>
<evidence type="ECO:0000256" key="2">
    <source>
        <dbReference type="ARBA" id="ARBA00012438"/>
    </source>
</evidence>
<dbReference type="PROSITE" id="PS50112">
    <property type="entry name" value="PAS"/>
    <property type="match status" value="2"/>
</dbReference>
<dbReference type="RefSeq" id="WP_283239815.1">
    <property type="nucleotide sequence ID" value="NZ_JASGBP010000009.1"/>
</dbReference>
<evidence type="ECO:0000256" key="5">
    <source>
        <dbReference type="ARBA" id="ARBA00022777"/>
    </source>
</evidence>
<evidence type="ECO:0000259" key="6">
    <source>
        <dbReference type="PROSITE" id="PS50109"/>
    </source>
</evidence>
<dbReference type="Gene3D" id="1.10.287.130">
    <property type="match status" value="1"/>
</dbReference>
<keyword evidence="3" id="KW-0597">Phosphoprotein</keyword>
<dbReference type="InterPro" id="IPR003594">
    <property type="entry name" value="HATPase_dom"/>
</dbReference>
<keyword evidence="5 9" id="KW-0418">Kinase</keyword>
<dbReference type="PROSITE" id="PS50109">
    <property type="entry name" value="HIS_KIN"/>
    <property type="match status" value="1"/>
</dbReference>
<name>A0ABT6XSS0_9FLAO</name>
<dbReference type="Pfam" id="PF13426">
    <property type="entry name" value="PAS_9"/>
    <property type="match status" value="2"/>
</dbReference>
<dbReference type="CDD" id="cd00075">
    <property type="entry name" value="HATPase"/>
    <property type="match status" value="1"/>
</dbReference>
<feature type="domain" description="PAS" evidence="7">
    <location>
        <begin position="17"/>
        <end position="61"/>
    </location>
</feature>
<evidence type="ECO:0000259" key="7">
    <source>
        <dbReference type="PROSITE" id="PS50112"/>
    </source>
</evidence>
<dbReference type="SMART" id="SM00387">
    <property type="entry name" value="HATPase_c"/>
    <property type="match status" value="1"/>
</dbReference>
<dbReference type="InterPro" id="IPR035965">
    <property type="entry name" value="PAS-like_dom_sf"/>
</dbReference>
<sequence length="498" mass="57228">MSKKEGDDNELLVKIKEISDYKYALDESSIIAITDQKGIINHVNDNFCKISKYSREELLGKDHKIINSGYHSKEFIKNLWRTIAQGKIWKGELKNRAKDGTAYWVDTTIVPFLNEHGKPYQYVAIRSDITERKKAEEELLKKIKEISDYKYALDESSIVAITDQKGIITHVNDNFCKISKYSREELLGQDHRIINSAYHSKEFIKNLWKTIAKGNVWKGELKNKAKDGTAYWVDTTIVPFLNEHGKPYQYVAIRSDISERKKGEEKIAKMLINAEYQNKQLVDFCNIVSHNLRAPLVNISILLDYIETCDDPEEKIEVFDRVKPVINHLNGILDELVESLQVRQDNDIESTIINLKETTEKILIGFEGQIKLYNAKITTDFSEAEKINYPQRYIESILANLISNALKYKSPDRDIAIDIKTQNSDEGVILSVADNGLGIDLDLHKDNIFKIRKVFHKHPDAKGFGLFMTKTQVEAMGGKIWIDSIPDKGSTFYIQFKP</sequence>
<evidence type="ECO:0000256" key="1">
    <source>
        <dbReference type="ARBA" id="ARBA00000085"/>
    </source>
</evidence>
<evidence type="ECO:0000256" key="4">
    <source>
        <dbReference type="ARBA" id="ARBA00022679"/>
    </source>
</evidence>
<accession>A0ABT6XSS0</accession>
<dbReference type="NCBIfam" id="TIGR00229">
    <property type="entry name" value="sensory_box"/>
    <property type="match status" value="2"/>
</dbReference>
<evidence type="ECO:0000256" key="3">
    <source>
        <dbReference type="ARBA" id="ARBA00022553"/>
    </source>
</evidence>
<dbReference type="SUPFAM" id="SSF47384">
    <property type="entry name" value="Homodimeric domain of signal transducing histidine kinase"/>
    <property type="match status" value="1"/>
</dbReference>
<keyword evidence="4" id="KW-0808">Transferase</keyword>
<reference evidence="9 10" key="1">
    <citation type="submission" date="2023-05" db="EMBL/GenBank/DDBJ databases">
        <title>Flavobacterium sedimenti sp. nov., isolated from the sediment.</title>
        <authorList>
            <person name="Wu N."/>
        </authorList>
    </citation>
    <scope>NUCLEOTIDE SEQUENCE [LARGE SCALE GENOMIC DNA]</scope>
    <source>
        <strain evidence="9 10">YZ-48</strain>
    </source>
</reference>
<feature type="domain" description="PAC" evidence="8">
    <location>
        <begin position="217"/>
        <end position="269"/>
    </location>
</feature>
<feature type="domain" description="Histidine kinase" evidence="6">
    <location>
        <begin position="287"/>
        <end position="498"/>
    </location>
</feature>
<dbReference type="InterPro" id="IPR052162">
    <property type="entry name" value="Sensor_kinase/Photoreceptor"/>
</dbReference>
<dbReference type="InterPro" id="IPR036097">
    <property type="entry name" value="HisK_dim/P_sf"/>
</dbReference>
<dbReference type="InterPro" id="IPR001610">
    <property type="entry name" value="PAC"/>
</dbReference>
<dbReference type="InterPro" id="IPR000700">
    <property type="entry name" value="PAS-assoc_C"/>
</dbReference>
<evidence type="ECO:0000313" key="9">
    <source>
        <dbReference type="EMBL" id="MDI9258149.1"/>
    </source>
</evidence>
<dbReference type="SUPFAM" id="SSF55785">
    <property type="entry name" value="PYP-like sensor domain (PAS domain)"/>
    <property type="match status" value="2"/>
</dbReference>
<dbReference type="GO" id="GO:0003677">
    <property type="term" value="F:DNA binding"/>
    <property type="evidence" value="ECO:0007669"/>
    <property type="project" value="UniProtKB-KW"/>
</dbReference>
<dbReference type="PANTHER" id="PTHR43304:SF1">
    <property type="entry name" value="PAC DOMAIN-CONTAINING PROTEIN"/>
    <property type="match status" value="1"/>
</dbReference>
<organism evidence="9 10">
    <name type="scientific">Flavobacterium sedimenticola</name>
    <dbReference type="NCBI Taxonomy" id="3043286"/>
    <lineage>
        <taxon>Bacteria</taxon>
        <taxon>Pseudomonadati</taxon>
        <taxon>Bacteroidota</taxon>
        <taxon>Flavobacteriia</taxon>
        <taxon>Flavobacteriales</taxon>
        <taxon>Flavobacteriaceae</taxon>
        <taxon>Flavobacterium</taxon>
    </lineage>
</organism>